<dbReference type="InterPro" id="IPR016181">
    <property type="entry name" value="Acyl_CoA_acyltransferase"/>
</dbReference>
<evidence type="ECO:0000259" key="1">
    <source>
        <dbReference type="Pfam" id="PF13302"/>
    </source>
</evidence>
<dbReference type="STRING" id="1300341.I595_50"/>
<name>A0A0N8H4E5_9FLAO</name>
<dbReference type="Gene3D" id="3.40.630.30">
    <property type="match status" value="1"/>
</dbReference>
<dbReference type="GO" id="GO:0016747">
    <property type="term" value="F:acyltransferase activity, transferring groups other than amino-acyl groups"/>
    <property type="evidence" value="ECO:0007669"/>
    <property type="project" value="InterPro"/>
</dbReference>
<dbReference type="EMBL" id="LDJX01000001">
    <property type="protein sequence ID" value="KPM33148.1"/>
    <property type="molecule type" value="Genomic_DNA"/>
</dbReference>
<dbReference type="PANTHER" id="PTHR43610">
    <property type="entry name" value="BLL6696 PROTEIN"/>
    <property type="match status" value="1"/>
</dbReference>
<dbReference type="SUPFAM" id="SSF55729">
    <property type="entry name" value="Acyl-CoA N-acyltransferases (Nat)"/>
    <property type="match status" value="1"/>
</dbReference>
<organism evidence="2 3">
    <name type="scientific">Croceitalea dokdonensis DOKDO 023</name>
    <dbReference type="NCBI Taxonomy" id="1300341"/>
    <lineage>
        <taxon>Bacteria</taxon>
        <taxon>Pseudomonadati</taxon>
        <taxon>Bacteroidota</taxon>
        <taxon>Flavobacteriia</taxon>
        <taxon>Flavobacteriales</taxon>
        <taxon>Flavobacteriaceae</taxon>
        <taxon>Croceitalea</taxon>
    </lineage>
</organism>
<reference evidence="2 3" key="1">
    <citation type="submission" date="2015-09" db="EMBL/GenBank/DDBJ databases">
        <title>Genome sequence of the marine flavobacterium Croceitalea dokdonensis DOKDO 023 that contains proton- and sodium-pumping rhodopsins.</title>
        <authorList>
            <person name="Kwon S.-K."/>
            <person name="Lee H.K."/>
            <person name="Kwak M.-J."/>
            <person name="Kim J.F."/>
        </authorList>
    </citation>
    <scope>NUCLEOTIDE SEQUENCE [LARGE SCALE GENOMIC DNA]</scope>
    <source>
        <strain evidence="2 3">DOKDO 023</strain>
    </source>
</reference>
<sequence length="174" mass="19838">MCLQPTLENELVLLRPLRVSDFEALYKVAQDPQIWALHQNKDRGELNNFSSFFKDAITSNGALAIIDRTTRNIIGSSRFKVHPEDSTAVEIGWTFLSRAYWGGIYNASFKNLMISYAFRHFNYVVFNVDKHSYRSQKAVQKIGGELIKKKGSLGHLHTKKPTGLTFILRKTALC</sequence>
<dbReference type="AlphaFoldDB" id="A0A0N8H4E5"/>
<dbReference type="InterPro" id="IPR000182">
    <property type="entry name" value="GNAT_dom"/>
</dbReference>
<dbReference type="Proteomes" id="UP000050280">
    <property type="component" value="Unassembled WGS sequence"/>
</dbReference>
<feature type="domain" description="N-acetyltransferase" evidence="1">
    <location>
        <begin position="12"/>
        <end position="144"/>
    </location>
</feature>
<keyword evidence="3" id="KW-1185">Reference proteome</keyword>
<dbReference type="OrthoDB" id="9795199at2"/>
<accession>A0A0N8H4E5</accession>
<gene>
    <name evidence="2" type="ORF">I595_50</name>
</gene>
<evidence type="ECO:0000313" key="2">
    <source>
        <dbReference type="EMBL" id="KPM33148.1"/>
    </source>
</evidence>
<comment type="caution">
    <text evidence="2">The sequence shown here is derived from an EMBL/GenBank/DDBJ whole genome shotgun (WGS) entry which is preliminary data.</text>
</comment>
<protein>
    <submittedName>
        <fullName evidence="2">GCN5-related N-acetyltransferase</fullName>
    </submittedName>
</protein>
<keyword evidence="2" id="KW-0808">Transferase</keyword>
<dbReference type="Pfam" id="PF13302">
    <property type="entry name" value="Acetyltransf_3"/>
    <property type="match status" value="1"/>
</dbReference>
<dbReference type="RefSeq" id="WP_054557381.1">
    <property type="nucleotide sequence ID" value="NZ_LDJX01000001.1"/>
</dbReference>
<evidence type="ECO:0000313" key="3">
    <source>
        <dbReference type="Proteomes" id="UP000050280"/>
    </source>
</evidence>
<proteinExistence type="predicted"/>
<dbReference type="PANTHER" id="PTHR43610:SF1">
    <property type="entry name" value="N-ACETYLTRANSFERASE DOMAIN-CONTAINING PROTEIN"/>
    <property type="match status" value="1"/>
</dbReference>